<organism evidence="5 6">
    <name type="scientific">Neolewinella lacunae</name>
    <dbReference type="NCBI Taxonomy" id="1517758"/>
    <lineage>
        <taxon>Bacteria</taxon>
        <taxon>Pseudomonadati</taxon>
        <taxon>Bacteroidota</taxon>
        <taxon>Saprospiria</taxon>
        <taxon>Saprospirales</taxon>
        <taxon>Lewinellaceae</taxon>
        <taxon>Neolewinella</taxon>
    </lineage>
</organism>
<protein>
    <submittedName>
        <fullName evidence="5">UpxY family transcription antiterminator</fullName>
    </submittedName>
</protein>
<evidence type="ECO:0000259" key="4">
    <source>
        <dbReference type="SMART" id="SM00738"/>
    </source>
</evidence>
<dbReference type="GO" id="GO:0031564">
    <property type="term" value="P:transcription antitermination"/>
    <property type="evidence" value="ECO:0007669"/>
    <property type="project" value="UniProtKB-KW"/>
</dbReference>
<sequence>MAIRISCLNHRIQHTTAALADDMHTAEKRWFAVRTSSKHEKRAARELETLGVECYLPLREKVYTYASKKVLRELPLLPGYVFVHICGQEEERVRRAHFVSRFVTLGGERRRVKDAELTLLRRLSTDRNLDWETVEEVFDFTAGTPVEIITGPLAGVRGYYLRKKNKKTFLITLGSLHACLATCEVDPRCLVALDGRAIEAGHEGSSEGINTY</sequence>
<dbReference type="SMART" id="SM00738">
    <property type="entry name" value="NGN"/>
    <property type="match status" value="1"/>
</dbReference>
<keyword evidence="6" id="KW-1185">Reference proteome</keyword>
<evidence type="ECO:0000256" key="3">
    <source>
        <dbReference type="ARBA" id="ARBA00023163"/>
    </source>
</evidence>
<feature type="domain" description="NusG-like N-terminal" evidence="4">
    <location>
        <begin position="27"/>
        <end position="124"/>
    </location>
</feature>
<keyword evidence="1" id="KW-0889">Transcription antitermination</keyword>
<dbReference type="NCBIfam" id="NF033644">
    <property type="entry name" value="antiterm_UpxY"/>
    <property type="match status" value="1"/>
</dbReference>
<gene>
    <name evidence="5" type="ORF">H9S92_08405</name>
</gene>
<evidence type="ECO:0000256" key="2">
    <source>
        <dbReference type="ARBA" id="ARBA00023015"/>
    </source>
</evidence>
<dbReference type="InterPro" id="IPR036735">
    <property type="entry name" value="NGN_dom_sf"/>
</dbReference>
<proteinExistence type="predicted"/>
<dbReference type="GO" id="GO:0006354">
    <property type="term" value="P:DNA-templated transcription elongation"/>
    <property type="evidence" value="ECO:0007669"/>
    <property type="project" value="InterPro"/>
</dbReference>
<dbReference type="Proteomes" id="UP000650081">
    <property type="component" value="Unassembled WGS sequence"/>
</dbReference>
<comment type="caution">
    <text evidence="5">The sequence shown here is derived from an EMBL/GenBank/DDBJ whole genome shotgun (WGS) entry which is preliminary data.</text>
</comment>
<dbReference type="Gene3D" id="3.30.70.940">
    <property type="entry name" value="NusG, N-terminal domain"/>
    <property type="match status" value="1"/>
</dbReference>
<dbReference type="EMBL" id="JACSIT010000091">
    <property type="protein sequence ID" value="MBC6994180.1"/>
    <property type="molecule type" value="Genomic_DNA"/>
</dbReference>
<dbReference type="SUPFAM" id="SSF82679">
    <property type="entry name" value="N-utilization substance G protein NusG, N-terminal domain"/>
    <property type="match status" value="1"/>
</dbReference>
<dbReference type="Pfam" id="PF02357">
    <property type="entry name" value="NusG"/>
    <property type="match status" value="1"/>
</dbReference>
<accession>A0A923T771</accession>
<keyword evidence="2" id="KW-0805">Transcription regulation</keyword>
<dbReference type="CDD" id="cd09895">
    <property type="entry name" value="NGN_SP_UpxY"/>
    <property type="match status" value="1"/>
</dbReference>
<dbReference type="PANTHER" id="PTHR30265:SF4">
    <property type="entry name" value="KOW MOTIF FAMILY PROTEIN, EXPRESSED"/>
    <property type="match status" value="1"/>
</dbReference>
<keyword evidence="3" id="KW-0804">Transcription</keyword>
<dbReference type="InterPro" id="IPR006645">
    <property type="entry name" value="NGN-like_dom"/>
</dbReference>
<dbReference type="RefSeq" id="WP_187466265.1">
    <property type="nucleotide sequence ID" value="NZ_JACSIT010000091.1"/>
</dbReference>
<evidence type="ECO:0000313" key="5">
    <source>
        <dbReference type="EMBL" id="MBC6994180.1"/>
    </source>
</evidence>
<dbReference type="PANTHER" id="PTHR30265">
    <property type="entry name" value="RHO-INTERACTING TRANSCRIPTION TERMINATION FACTOR NUSG"/>
    <property type="match status" value="1"/>
</dbReference>
<evidence type="ECO:0000256" key="1">
    <source>
        <dbReference type="ARBA" id="ARBA00022814"/>
    </source>
</evidence>
<dbReference type="InterPro" id="IPR043425">
    <property type="entry name" value="NusG-like"/>
</dbReference>
<name>A0A923T771_9BACT</name>
<reference evidence="5" key="1">
    <citation type="submission" date="2020-08" db="EMBL/GenBank/DDBJ databases">
        <title>Lewinella bacteria from marine environments.</title>
        <authorList>
            <person name="Zhong Y."/>
        </authorList>
    </citation>
    <scope>NUCLEOTIDE SEQUENCE</scope>
    <source>
        <strain evidence="5">KCTC 42187</strain>
    </source>
</reference>
<evidence type="ECO:0000313" key="6">
    <source>
        <dbReference type="Proteomes" id="UP000650081"/>
    </source>
</evidence>
<dbReference type="AlphaFoldDB" id="A0A923T771"/>